<keyword evidence="2" id="KW-0436">Ligase</keyword>
<comment type="caution">
    <text evidence="5">The sequence shown here is derived from an EMBL/GenBank/DDBJ whole genome shotgun (WGS) entry which is preliminary data.</text>
</comment>
<comment type="similarity">
    <text evidence="1">Belongs to the ATP-dependent AMP-binding enzyme family.</text>
</comment>
<dbReference type="RefSeq" id="WP_191704601.1">
    <property type="nucleotide sequence ID" value="NZ_JACSPW010000013.1"/>
</dbReference>
<dbReference type="InterPro" id="IPR000873">
    <property type="entry name" value="AMP-dep_synth/lig_dom"/>
</dbReference>
<dbReference type="Pfam" id="PF00501">
    <property type="entry name" value="AMP-binding"/>
    <property type="match status" value="1"/>
</dbReference>
<dbReference type="PANTHER" id="PTHR43201">
    <property type="entry name" value="ACYL-COA SYNTHETASE"/>
    <property type="match status" value="1"/>
</dbReference>
<reference evidence="5 6" key="1">
    <citation type="submission" date="2020-08" db="EMBL/GenBank/DDBJ databases">
        <title>A Genomic Blueprint of the Chicken Gut Microbiome.</title>
        <authorList>
            <person name="Gilroy R."/>
            <person name="Ravi A."/>
            <person name="Getino M."/>
            <person name="Pursley I."/>
            <person name="Horton D.L."/>
            <person name="Alikhan N.-F."/>
            <person name="Baker D."/>
            <person name="Gharbi K."/>
            <person name="Hall N."/>
            <person name="Watson M."/>
            <person name="Adriaenssens E.M."/>
            <person name="Foster-Nyarko E."/>
            <person name="Jarju S."/>
            <person name="Secka A."/>
            <person name="Antonio M."/>
            <person name="Oren A."/>
            <person name="Chaudhuri R."/>
            <person name="La Ragione R.M."/>
            <person name="Hildebrand F."/>
            <person name="Pallen M.J."/>
        </authorList>
    </citation>
    <scope>NUCLEOTIDE SEQUENCE [LARGE SCALE GENOMIC DNA]</scope>
    <source>
        <strain evidence="5 6">Sa1YVA6</strain>
    </source>
</reference>
<proteinExistence type="inferred from homology"/>
<accession>A0ABR8XQA0</accession>
<feature type="domain" description="AMP-dependent synthetase/ligase" evidence="3">
    <location>
        <begin position="9"/>
        <end position="353"/>
    </location>
</feature>
<dbReference type="InterPro" id="IPR045851">
    <property type="entry name" value="AMP-bd_C_sf"/>
</dbReference>
<sequence>MQQLDFWIAKRASQTPDKTALIQIETGEAWTYKELMQHAGWWSNIFSKQQLQQGDRVATLMENSIESFAILIACRLNELIYVPLNTKLSISELQAVLSDCTPALFIADNAHSDRAELLSPAKLLTCGSSELVEPPTYSWHDDPQLPWMIIYTGGTTGKPKGVVLSYEAVTVNAMNTVISWGLNDKDCTLNYMPLFHTGGINALALPILLAGGMVIIGQKFDPEKAVRAVDEYKTTLSLFVPTMYQLMIETEYFKKSDFPTVRVFLSGGAPCPKPIYECFQRKGLLFKEGYGLTEAGPNNFFIDAEVAMKKKGAIGKSMLFNEVKIIDKEGKRCALGKVGELYLKGSHVFKHYWNDKEATANTFDEGWLKTGDLAKIDKDGDYYIVGRKKEMIISGGENVYPQEVEQCLIAHEAVQEVSVIGVPNEKWGECVVAFIIVENPSEQLQHQLFQYCKEQLANYKVPKQIHFLQELPKTAVGKIDKKQLIEYILIKKQNIV</sequence>
<keyword evidence="6" id="KW-1185">Reference proteome</keyword>
<evidence type="ECO:0000313" key="5">
    <source>
        <dbReference type="EMBL" id="MBD8034095.1"/>
    </source>
</evidence>
<evidence type="ECO:0000259" key="3">
    <source>
        <dbReference type="Pfam" id="PF00501"/>
    </source>
</evidence>
<dbReference type="Pfam" id="PF13193">
    <property type="entry name" value="AMP-binding_C"/>
    <property type="match status" value="1"/>
</dbReference>
<organism evidence="5 6">
    <name type="scientific">Solibacillus merdavium</name>
    <dbReference type="NCBI Taxonomy" id="2762218"/>
    <lineage>
        <taxon>Bacteria</taxon>
        <taxon>Bacillati</taxon>
        <taxon>Bacillota</taxon>
        <taxon>Bacilli</taxon>
        <taxon>Bacillales</taxon>
        <taxon>Caryophanaceae</taxon>
        <taxon>Solibacillus</taxon>
    </lineage>
</organism>
<dbReference type="EMBL" id="JACSPW010000013">
    <property type="protein sequence ID" value="MBD8034095.1"/>
    <property type="molecule type" value="Genomic_DNA"/>
</dbReference>
<protein>
    <submittedName>
        <fullName evidence="5">AMP-binding protein</fullName>
    </submittedName>
</protein>
<dbReference type="Gene3D" id="3.30.300.30">
    <property type="match status" value="1"/>
</dbReference>
<dbReference type="Proteomes" id="UP000600565">
    <property type="component" value="Unassembled WGS sequence"/>
</dbReference>
<feature type="domain" description="AMP-binding enzyme C-terminal" evidence="4">
    <location>
        <begin position="403"/>
        <end position="478"/>
    </location>
</feature>
<dbReference type="InterPro" id="IPR020845">
    <property type="entry name" value="AMP-binding_CS"/>
</dbReference>
<evidence type="ECO:0000256" key="1">
    <source>
        <dbReference type="ARBA" id="ARBA00006432"/>
    </source>
</evidence>
<name>A0ABR8XQA0_9BACL</name>
<evidence type="ECO:0000313" key="6">
    <source>
        <dbReference type="Proteomes" id="UP000600565"/>
    </source>
</evidence>
<gene>
    <name evidence="5" type="ORF">H9632_13570</name>
</gene>
<dbReference type="InterPro" id="IPR025110">
    <property type="entry name" value="AMP-bd_C"/>
</dbReference>
<dbReference type="SUPFAM" id="SSF56801">
    <property type="entry name" value="Acetyl-CoA synthetase-like"/>
    <property type="match status" value="1"/>
</dbReference>
<evidence type="ECO:0000256" key="2">
    <source>
        <dbReference type="ARBA" id="ARBA00022598"/>
    </source>
</evidence>
<dbReference type="PROSITE" id="PS00455">
    <property type="entry name" value="AMP_BINDING"/>
    <property type="match status" value="1"/>
</dbReference>
<dbReference type="InterPro" id="IPR042099">
    <property type="entry name" value="ANL_N_sf"/>
</dbReference>
<evidence type="ECO:0000259" key="4">
    <source>
        <dbReference type="Pfam" id="PF13193"/>
    </source>
</evidence>
<dbReference type="PANTHER" id="PTHR43201:SF5">
    <property type="entry name" value="MEDIUM-CHAIN ACYL-COA LIGASE ACSF2, MITOCHONDRIAL"/>
    <property type="match status" value="1"/>
</dbReference>
<dbReference type="Gene3D" id="3.40.50.12780">
    <property type="entry name" value="N-terminal domain of ligase-like"/>
    <property type="match status" value="1"/>
</dbReference>